<evidence type="ECO:0000313" key="9">
    <source>
        <dbReference type="Proteomes" id="UP000265703"/>
    </source>
</evidence>
<evidence type="ECO:0000256" key="6">
    <source>
        <dbReference type="SAM" id="Phobius"/>
    </source>
</evidence>
<keyword evidence="9" id="KW-1185">Reference proteome</keyword>
<keyword evidence="4 6" id="KW-1133">Transmembrane helix</keyword>
<dbReference type="Pfam" id="PF13396">
    <property type="entry name" value="PLDc_N"/>
    <property type="match status" value="1"/>
</dbReference>
<keyword evidence="5 6" id="KW-0472">Membrane</keyword>
<evidence type="ECO:0000256" key="5">
    <source>
        <dbReference type="ARBA" id="ARBA00023136"/>
    </source>
</evidence>
<gene>
    <name evidence="8" type="ORF">C1645_758607</name>
</gene>
<feature type="transmembrane region" description="Helical" evidence="6">
    <location>
        <begin position="39"/>
        <end position="58"/>
    </location>
</feature>
<proteinExistence type="predicted"/>
<evidence type="ECO:0000256" key="1">
    <source>
        <dbReference type="ARBA" id="ARBA00004651"/>
    </source>
</evidence>
<sequence length="72" mass="8065">MSDTLSAYLGGILGFIILILDLIAIFEILQSTRSILDKLIWILVIVVFPVFGCLLYYFCANRDSHTTKSVVP</sequence>
<accession>A0A397TF84</accession>
<dbReference type="AlphaFoldDB" id="A0A397TF84"/>
<comment type="subcellular location">
    <subcellularLocation>
        <location evidence="1">Cell membrane</location>
        <topology evidence="1">Multi-pass membrane protein</topology>
    </subcellularLocation>
</comment>
<dbReference type="GO" id="GO:0005886">
    <property type="term" value="C:plasma membrane"/>
    <property type="evidence" value="ECO:0007669"/>
    <property type="project" value="UniProtKB-SubCell"/>
</dbReference>
<evidence type="ECO:0000256" key="4">
    <source>
        <dbReference type="ARBA" id="ARBA00022989"/>
    </source>
</evidence>
<dbReference type="EMBL" id="QKYT01000069">
    <property type="protein sequence ID" value="RIA95017.1"/>
    <property type="molecule type" value="Genomic_DNA"/>
</dbReference>
<feature type="domain" description="Cardiolipin synthase N-terminal" evidence="7">
    <location>
        <begin position="19"/>
        <end position="58"/>
    </location>
</feature>
<dbReference type="OrthoDB" id="5193244at2759"/>
<keyword evidence="2" id="KW-1003">Cell membrane</keyword>
<evidence type="ECO:0000256" key="3">
    <source>
        <dbReference type="ARBA" id="ARBA00022692"/>
    </source>
</evidence>
<protein>
    <recommendedName>
        <fullName evidence="7">Cardiolipin synthase N-terminal domain-containing protein</fullName>
    </recommendedName>
</protein>
<dbReference type="Proteomes" id="UP000265703">
    <property type="component" value="Unassembled WGS sequence"/>
</dbReference>
<reference evidence="8 9" key="1">
    <citation type="submission" date="2018-06" db="EMBL/GenBank/DDBJ databases">
        <title>Comparative genomics reveals the genomic features of Rhizophagus irregularis, R. cerebriforme, R. diaphanum and Gigaspora rosea, and their symbiotic lifestyle signature.</title>
        <authorList>
            <person name="Morin E."/>
            <person name="San Clemente H."/>
            <person name="Chen E.C.H."/>
            <person name="De La Providencia I."/>
            <person name="Hainaut M."/>
            <person name="Kuo A."/>
            <person name="Kohler A."/>
            <person name="Murat C."/>
            <person name="Tang N."/>
            <person name="Roy S."/>
            <person name="Loubradou J."/>
            <person name="Henrissat B."/>
            <person name="Grigoriev I.V."/>
            <person name="Corradi N."/>
            <person name="Roux C."/>
            <person name="Martin F.M."/>
        </authorList>
    </citation>
    <scope>NUCLEOTIDE SEQUENCE [LARGE SCALE GENOMIC DNA]</scope>
    <source>
        <strain evidence="8 9">DAOM 227022</strain>
    </source>
</reference>
<keyword evidence="3 6" id="KW-0812">Transmembrane</keyword>
<name>A0A397TF84_9GLOM</name>
<evidence type="ECO:0000313" key="8">
    <source>
        <dbReference type="EMBL" id="RIA95017.1"/>
    </source>
</evidence>
<dbReference type="InterPro" id="IPR027379">
    <property type="entry name" value="CLS_N"/>
</dbReference>
<feature type="transmembrane region" description="Helical" evidence="6">
    <location>
        <begin position="6"/>
        <end position="27"/>
    </location>
</feature>
<evidence type="ECO:0000256" key="2">
    <source>
        <dbReference type="ARBA" id="ARBA00022475"/>
    </source>
</evidence>
<comment type="caution">
    <text evidence="8">The sequence shown here is derived from an EMBL/GenBank/DDBJ whole genome shotgun (WGS) entry which is preliminary data.</text>
</comment>
<organism evidence="8 9">
    <name type="scientific">Glomus cerebriforme</name>
    <dbReference type="NCBI Taxonomy" id="658196"/>
    <lineage>
        <taxon>Eukaryota</taxon>
        <taxon>Fungi</taxon>
        <taxon>Fungi incertae sedis</taxon>
        <taxon>Mucoromycota</taxon>
        <taxon>Glomeromycotina</taxon>
        <taxon>Glomeromycetes</taxon>
        <taxon>Glomerales</taxon>
        <taxon>Glomeraceae</taxon>
        <taxon>Glomus</taxon>
    </lineage>
</organism>
<evidence type="ECO:0000259" key="7">
    <source>
        <dbReference type="Pfam" id="PF13396"/>
    </source>
</evidence>